<dbReference type="AlphaFoldDB" id="A0A0D2QFC7"/>
<dbReference type="GO" id="GO:0035251">
    <property type="term" value="F:UDP-glucosyltransferase activity"/>
    <property type="evidence" value="ECO:0007669"/>
    <property type="project" value="TreeGrafter"/>
</dbReference>
<dbReference type="InterPro" id="IPR002213">
    <property type="entry name" value="UDP_glucos_trans"/>
</dbReference>
<dbReference type="Pfam" id="PF26168">
    <property type="entry name" value="Glyco_transf_N"/>
    <property type="match status" value="1"/>
</dbReference>
<dbReference type="Proteomes" id="UP000032304">
    <property type="component" value="Chromosome 6"/>
</dbReference>
<dbReference type="Gramene" id="KJB37963">
    <property type="protein sequence ID" value="KJB37963"/>
    <property type="gene ID" value="B456_006G228800"/>
</dbReference>
<evidence type="ECO:0000259" key="4">
    <source>
        <dbReference type="Pfam" id="PF26168"/>
    </source>
</evidence>
<dbReference type="OrthoDB" id="5835829at2759"/>
<evidence type="ECO:0000256" key="2">
    <source>
        <dbReference type="ARBA" id="ARBA00022676"/>
    </source>
</evidence>
<keyword evidence="6" id="KW-1185">Reference proteome</keyword>
<accession>A0A0D2QFC7</accession>
<dbReference type="CDD" id="cd03784">
    <property type="entry name" value="GT1_Gtf-like"/>
    <property type="match status" value="1"/>
</dbReference>
<name>A0A0D2QFC7_GOSRA</name>
<dbReference type="eggNOG" id="KOG1192">
    <property type="taxonomic scope" value="Eukaryota"/>
</dbReference>
<protein>
    <recommendedName>
        <fullName evidence="4">Glycosyltransferase N-terminal domain-containing protein</fullName>
    </recommendedName>
</protein>
<sequence length="459" mass="50256">MVTNAIMEAKTHMKPQGDIGNMQAAAGDLGNGAVHILTIPFPAAGHILPHIDFIHQLLLRGLKVTILVTPKNLHFLNPILSLYSSSNNVETLVLPFPSHPSIPPGVENMVGFPISFGPIFMEAMAELYNPLFQWFQTHPSPPVAIISDMLLSSWVNTLSSNLNIHQLTFMVTNANSTLPLVRKGMKKLSPSMEQFAKNAVVPSLKSWGIIFNTFLELDGDKMEIIKEEFTEHDRLWAIGPLLPIKATNNERGGPSSIPRDEVIAWLDSCNRVNSVVFIGFGSQISLTKLQMEAIASALEESRVRFIWGIKGDSQNMVPLGFEDRLAGKGVVIKGWVPQQAILDHQAVGSYLTHCGWNSALEGLLGGALLLAWPMQVDHFDNTNLLVDELGVAIRACEGLTTVPDPNKLARVLSKSVSADQPERARAMKLRQAALDAIQMHGSSYTALNSLVETLSCIRK</sequence>
<dbReference type="EMBL" id="CM001745">
    <property type="protein sequence ID" value="KJB37963.1"/>
    <property type="molecule type" value="Genomic_DNA"/>
</dbReference>
<dbReference type="PANTHER" id="PTHR48047">
    <property type="entry name" value="GLYCOSYLTRANSFERASE"/>
    <property type="match status" value="1"/>
</dbReference>
<dbReference type="InterPro" id="IPR058980">
    <property type="entry name" value="Glyco_transf_N"/>
</dbReference>
<evidence type="ECO:0000313" key="5">
    <source>
        <dbReference type="EMBL" id="KJB37963.1"/>
    </source>
</evidence>
<comment type="similarity">
    <text evidence="1">Belongs to the UDP-glycosyltransferase family.</text>
</comment>
<dbReference type="Gene3D" id="3.40.50.2000">
    <property type="entry name" value="Glycogen Phosphorylase B"/>
    <property type="match status" value="2"/>
</dbReference>
<evidence type="ECO:0000313" key="6">
    <source>
        <dbReference type="Proteomes" id="UP000032304"/>
    </source>
</evidence>
<dbReference type="Pfam" id="PF00201">
    <property type="entry name" value="UDPGT"/>
    <property type="match status" value="1"/>
</dbReference>
<feature type="domain" description="Glycosyltransferase N-terminal" evidence="4">
    <location>
        <begin position="34"/>
        <end position="243"/>
    </location>
</feature>
<keyword evidence="2" id="KW-0328">Glycosyltransferase</keyword>
<proteinExistence type="inferred from homology"/>
<reference evidence="5 6" key="1">
    <citation type="journal article" date="2012" name="Nature">
        <title>Repeated polyploidization of Gossypium genomes and the evolution of spinnable cotton fibres.</title>
        <authorList>
            <person name="Paterson A.H."/>
            <person name="Wendel J.F."/>
            <person name="Gundlach H."/>
            <person name="Guo H."/>
            <person name="Jenkins J."/>
            <person name="Jin D."/>
            <person name="Llewellyn D."/>
            <person name="Showmaker K.C."/>
            <person name="Shu S."/>
            <person name="Udall J."/>
            <person name="Yoo M.J."/>
            <person name="Byers R."/>
            <person name="Chen W."/>
            <person name="Doron-Faigenboim A."/>
            <person name="Duke M.V."/>
            <person name="Gong L."/>
            <person name="Grimwood J."/>
            <person name="Grover C."/>
            <person name="Grupp K."/>
            <person name="Hu G."/>
            <person name="Lee T.H."/>
            <person name="Li J."/>
            <person name="Lin L."/>
            <person name="Liu T."/>
            <person name="Marler B.S."/>
            <person name="Page J.T."/>
            <person name="Roberts A.W."/>
            <person name="Romanel E."/>
            <person name="Sanders W.S."/>
            <person name="Szadkowski E."/>
            <person name="Tan X."/>
            <person name="Tang H."/>
            <person name="Xu C."/>
            <person name="Wang J."/>
            <person name="Wang Z."/>
            <person name="Zhang D."/>
            <person name="Zhang L."/>
            <person name="Ashrafi H."/>
            <person name="Bedon F."/>
            <person name="Bowers J.E."/>
            <person name="Brubaker C.L."/>
            <person name="Chee P.W."/>
            <person name="Das S."/>
            <person name="Gingle A.R."/>
            <person name="Haigler C.H."/>
            <person name="Harker D."/>
            <person name="Hoffmann L.V."/>
            <person name="Hovav R."/>
            <person name="Jones D.C."/>
            <person name="Lemke C."/>
            <person name="Mansoor S."/>
            <person name="ur Rahman M."/>
            <person name="Rainville L.N."/>
            <person name="Rambani A."/>
            <person name="Reddy U.K."/>
            <person name="Rong J.K."/>
            <person name="Saranga Y."/>
            <person name="Scheffler B.E."/>
            <person name="Scheffler J.A."/>
            <person name="Stelly D.M."/>
            <person name="Triplett B.A."/>
            <person name="Van Deynze A."/>
            <person name="Vaslin M.F."/>
            <person name="Waghmare V.N."/>
            <person name="Walford S.A."/>
            <person name="Wright R.J."/>
            <person name="Zaki E.A."/>
            <person name="Zhang T."/>
            <person name="Dennis E.S."/>
            <person name="Mayer K.F."/>
            <person name="Peterson D.G."/>
            <person name="Rokhsar D.S."/>
            <person name="Wang X."/>
            <person name="Schmutz J."/>
        </authorList>
    </citation>
    <scope>NUCLEOTIDE SEQUENCE [LARGE SCALE GENOMIC DNA]</scope>
</reference>
<dbReference type="KEGG" id="gra:105800434"/>
<dbReference type="FunFam" id="3.40.50.2000:FF:000056">
    <property type="entry name" value="Glycosyltransferase"/>
    <property type="match status" value="1"/>
</dbReference>
<dbReference type="GO" id="GO:0051555">
    <property type="term" value="P:flavonol biosynthetic process"/>
    <property type="evidence" value="ECO:0007669"/>
    <property type="project" value="TreeGrafter"/>
</dbReference>
<evidence type="ECO:0000256" key="1">
    <source>
        <dbReference type="ARBA" id="ARBA00009995"/>
    </source>
</evidence>
<gene>
    <name evidence="5" type="ORF">B456_006G228800</name>
</gene>
<dbReference type="SUPFAM" id="SSF53756">
    <property type="entry name" value="UDP-Glycosyltransferase/glycogen phosphorylase"/>
    <property type="match status" value="1"/>
</dbReference>
<organism evidence="5 6">
    <name type="scientific">Gossypium raimondii</name>
    <name type="common">Peruvian cotton</name>
    <name type="synonym">Gossypium klotzschianum subsp. raimondii</name>
    <dbReference type="NCBI Taxonomy" id="29730"/>
    <lineage>
        <taxon>Eukaryota</taxon>
        <taxon>Viridiplantae</taxon>
        <taxon>Streptophyta</taxon>
        <taxon>Embryophyta</taxon>
        <taxon>Tracheophyta</taxon>
        <taxon>Spermatophyta</taxon>
        <taxon>Magnoliopsida</taxon>
        <taxon>eudicotyledons</taxon>
        <taxon>Gunneridae</taxon>
        <taxon>Pentapetalae</taxon>
        <taxon>rosids</taxon>
        <taxon>malvids</taxon>
        <taxon>Malvales</taxon>
        <taxon>Malvaceae</taxon>
        <taxon>Malvoideae</taxon>
        <taxon>Gossypium</taxon>
    </lineage>
</organism>
<evidence type="ECO:0000256" key="3">
    <source>
        <dbReference type="ARBA" id="ARBA00022679"/>
    </source>
</evidence>
<dbReference type="PANTHER" id="PTHR48047:SF5">
    <property type="entry name" value="FLAVONOL 7-O-RHAMNOSYLTRANSFERASE"/>
    <property type="match status" value="1"/>
</dbReference>
<keyword evidence="3" id="KW-0808">Transferase</keyword>
<dbReference type="OMA" id="PHIDFIH"/>